<dbReference type="UniPathway" id="UPA00094"/>
<comment type="subunit">
    <text evidence="4">Homodimer.</text>
</comment>
<dbReference type="Proteomes" id="UP000298685">
    <property type="component" value="Chromosome"/>
</dbReference>
<dbReference type="Pfam" id="PF00109">
    <property type="entry name" value="ketoacyl-synt"/>
    <property type="match status" value="1"/>
</dbReference>
<dbReference type="CDD" id="cd00834">
    <property type="entry name" value="KAS_I_II"/>
    <property type="match status" value="1"/>
</dbReference>
<evidence type="ECO:0000256" key="12">
    <source>
        <dbReference type="ARBA" id="ARBA00023315"/>
    </source>
</evidence>
<evidence type="ECO:0000256" key="13">
    <source>
        <dbReference type="ARBA" id="ARBA00039450"/>
    </source>
</evidence>
<dbReference type="GO" id="GO:0006633">
    <property type="term" value="P:fatty acid biosynthetic process"/>
    <property type="evidence" value="ECO:0007669"/>
    <property type="project" value="UniProtKB-UniPathway"/>
</dbReference>
<dbReference type="PANTHER" id="PTHR11712">
    <property type="entry name" value="POLYKETIDE SYNTHASE-RELATED"/>
    <property type="match status" value="1"/>
</dbReference>
<comment type="catalytic activity">
    <reaction evidence="17">
        <text>a fatty acyl-[ACP] + malonyl-[ACP] + H(+) = a 3-oxoacyl-[ACP] + holo-[ACP] + CO2</text>
        <dbReference type="Rhea" id="RHEA:22836"/>
        <dbReference type="Rhea" id="RHEA-COMP:9623"/>
        <dbReference type="Rhea" id="RHEA-COMP:9685"/>
        <dbReference type="Rhea" id="RHEA-COMP:9916"/>
        <dbReference type="Rhea" id="RHEA-COMP:14125"/>
        <dbReference type="ChEBI" id="CHEBI:15378"/>
        <dbReference type="ChEBI" id="CHEBI:16526"/>
        <dbReference type="ChEBI" id="CHEBI:64479"/>
        <dbReference type="ChEBI" id="CHEBI:78449"/>
        <dbReference type="ChEBI" id="CHEBI:78776"/>
        <dbReference type="ChEBI" id="CHEBI:138651"/>
        <dbReference type="EC" id="2.3.1.41"/>
    </reaction>
    <physiologicalReaction direction="left-to-right" evidence="17">
        <dbReference type="Rhea" id="RHEA:22837"/>
    </physiologicalReaction>
</comment>
<evidence type="ECO:0000256" key="8">
    <source>
        <dbReference type="ARBA" id="ARBA00022679"/>
    </source>
</evidence>
<evidence type="ECO:0000256" key="17">
    <source>
        <dbReference type="ARBA" id="ARBA00048506"/>
    </source>
</evidence>
<dbReference type="RefSeq" id="WP_158350300.1">
    <property type="nucleotide sequence ID" value="NZ_CP032999.1"/>
</dbReference>
<dbReference type="InterPro" id="IPR014031">
    <property type="entry name" value="Ketoacyl_synth_C"/>
</dbReference>
<evidence type="ECO:0000256" key="5">
    <source>
        <dbReference type="ARBA" id="ARBA00013191"/>
    </source>
</evidence>
<proteinExistence type="inferred from homology"/>
<dbReference type="GO" id="GO:0005829">
    <property type="term" value="C:cytosol"/>
    <property type="evidence" value="ECO:0007669"/>
    <property type="project" value="TreeGrafter"/>
</dbReference>
<evidence type="ECO:0000256" key="11">
    <source>
        <dbReference type="ARBA" id="ARBA00023160"/>
    </source>
</evidence>
<evidence type="ECO:0000313" key="21">
    <source>
        <dbReference type="EMBL" id="QCI25868.1"/>
    </source>
</evidence>
<keyword evidence="11" id="KW-0275">Fatty acid biosynthesis</keyword>
<keyword evidence="19" id="KW-1133">Transmembrane helix</keyword>
<comment type="subcellular location">
    <subcellularLocation>
        <location evidence="1">Cytoplasm</location>
    </subcellularLocation>
</comment>
<keyword evidence="19" id="KW-0812">Transmembrane</keyword>
<dbReference type="InterPro" id="IPR016039">
    <property type="entry name" value="Thiolase-like"/>
</dbReference>
<feature type="domain" description="Ketosynthase family 3 (KS3)" evidence="20">
    <location>
        <begin position="1"/>
        <end position="395"/>
    </location>
</feature>
<evidence type="ECO:0000256" key="6">
    <source>
        <dbReference type="ARBA" id="ARBA00022490"/>
    </source>
</evidence>
<dbReference type="Gene3D" id="3.40.47.10">
    <property type="match status" value="1"/>
</dbReference>
<comment type="similarity">
    <text evidence="3 18">Belongs to the thiolase-like superfamily. Beta-ketoacyl-ACP synthases family.</text>
</comment>
<dbReference type="EC" id="2.3.1.41" evidence="5"/>
<dbReference type="EMBL" id="CP032999">
    <property type="protein sequence ID" value="QCI25868.1"/>
    <property type="molecule type" value="Genomic_DNA"/>
</dbReference>
<evidence type="ECO:0000313" key="22">
    <source>
        <dbReference type="Proteomes" id="UP000298685"/>
    </source>
</evidence>
<dbReference type="Pfam" id="PF02801">
    <property type="entry name" value="Ketoacyl-synt_C"/>
    <property type="match status" value="1"/>
</dbReference>
<comment type="catalytic activity">
    <reaction evidence="16">
        <text>(3Z)-decenoyl-[ACP] + malonyl-[ACP] + H(+) = 3-oxo-(5Z)-dodecenoyl-[ACP] + holo-[ACP] + CO2</text>
        <dbReference type="Rhea" id="RHEA:54940"/>
        <dbReference type="Rhea" id="RHEA-COMP:9623"/>
        <dbReference type="Rhea" id="RHEA-COMP:9685"/>
        <dbReference type="Rhea" id="RHEA-COMP:9927"/>
        <dbReference type="Rhea" id="RHEA-COMP:14042"/>
        <dbReference type="ChEBI" id="CHEBI:15378"/>
        <dbReference type="ChEBI" id="CHEBI:16526"/>
        <dbReference type="ChEBI" id="CHEBI:64479"/>
        <dbReference type="ChEBI" id="CHEBI:78449"/>
        <dbReference type="ChEBI" id="CHEBI:78798"/>
        <dbReference type="ChEBI" id="CHEBI:138410"/>
    </reaction>
    <physiologicalReaction direction="left-to-right" evidence="16">
        <dbReference type="Rhea" id="RHEA:54941"/>
    </physiologicalReaction>
</comment>
<dbReference type="SUPFAM" id="SSF53901">
    <property type="entry name" value="Thiolase-like"/>
    <property type="match status" value="2"/>
</dbReference>
<keyword evidence="8 18" id="KW-0808">Transferase</keyword>
<organism evidence="21 22">
    <name type="scientific">Buchnera aphidicola</name>
    <name type="common">Sarucallis kahawaluokalani</name>
    <dbReference type="NCBI Taxonomy" id="1241878"/>
    <lineage>
        <taxon>Bacteria</taxon>
        <taxon>Pseudomonadati</taxon>
        <taxon>Pseudomonadota</taxon>
        <taxon>Gammaproteobacteria</taxon>
        <taxon>Enterobacterales</taxon>
        <taxon>Erwiniaceae</taxon>
        <taxon>Buchnera</taxon>
    </lineage>
</organism>
<reference evidence="21 22" key="1">
    <citation type="submission" date="2018-10" db="EMBL/GenBank/DDBJ databases">
        <title>Comparative functional genomics of the obligate endosymbiont Buchnera aphidicola.</title>
        <authorList>
            <person name="Chong R.A."/>
        </authorList>
    </citation>
    <scope>NUCLEOTIDE SEQUENCE [LARGE SCALE GENOMIC DNA]</scope>
    <source>
        <strain evidence="21 22">Ska</strain>
    </source>
</reference>
<keyword evidence="9" id="KW-0276">Fatty acid metabolism</keyword>
<name>A0A4D6YJH6_9GAMM</name>
<evidence type="ECO:0000256" key="9">
    <source>
        <dbReference type="ARBA" id="ARBA00022832"/>
    </source>
</evidence>
<dbReference type="AlphaFoldDB" id="A0A4D6YJH6"/>
<keyword evidence="19" id="KW-0472">Membrane</keyword>
<evidence type="ECO:0000256" key="10">
    <source>
        <dbReference type="ARBA" id="ARBA00023098"/>
    </source>
</evidence>
<keyword evidence="6" id="KW-0963">Cytoplasm</keyword>
<dbReference type="PANTHER" id="PTHR11712:SF306">
    <property type="entry name" value="3-OXOACYL-[ACYL-CARRIER-PROTEIN] SYNTHASE 1"/>
    <property type="match status" value="1"/>
</dbReference>
<feature type="transmembrane region" description="Helical" evidence="19">
    <location>
        <begin position="371"/>
        <end position="393"/>
    </location>
</feature>
<comment type="pathway">
    <text evidence="2">Lipid metabolism; fatty acid biosynthesis.</text>
</comment>
<keyword evidence="7" id="KW-0444">Lipid biosynthesis</keyword>
<dbReference type="InterPro" id="IPR014030">
    <property type="entry name" value="Ketoacyl_synth_N"/>
</dbReference>
<dbReference type="PROSITE" id="PS00606">
    <property type="entry name" value="KS3_1"/>
    <property type="match status" value="1"/>
</dbReference>
<dbReference type="OrthoDB" id="9808669at2"/>
<keyword evidence="12" id="KW-0012">Acyltransferase</keyword>
<dbReference type="PROSITE" id="PS52004">
    <property type="entry name" value="KS3_2"/>
    <property type="match status" value="1"/>
</dbReference>
<dbReference type="GO" id="GO:0004315">
    <property type="term" value="F:3-oxoacyl-[acyl-carrier-protein] synthase activity"/>
    <property type="evidence" value="ECO:0007669"/>
    <property type="project" value="UniProtKB-EC"/>
</dbReference>
<evidence type="ECO:0000256" key="14">
    <source>
        <dbReference type="ARBA" id="ARBA00041620"/>
    </source>
</evidence>
<dbReference type="SMART" id="SM00825">
    <property type="entry name" value="PKS_KS"/>
    <property type="match status" value="1"/>
</dbReference>
<evidence type="ECO:0000256" key="16">
    <source>
        <dbReference type="ARBA" id="ARBA00048121"/>
    </source>
</evidence>
<protein>
    <recommendedName>
        <fullName evidence="13">3-oxoacyl-[acyl-carrier-protein] synthase 1</fullName>
        <ecNumber evidence="5">2.3.1.41</ecNumber>
    </recommendedName>
    <alternativeName>
        <fullName evidence="14">3-oxoacyl-[acyl-carrier-protein] synthase I</fullName>
    </alternativeName>
    <alternativeName>
        <fullName evidence="15">Beta-ketoacyl-ACP synthase I</fullName>
    </alternativeName>
</protein>
<accession>A0A4D6YJH6</accession>
<evidence type="ECO:0000256" key="3">
    <source>
        <dbReference type="ARBA" id="ARBA00008467"/>
    </source>
</evidence>
<sequence>MKRVVITGFGIISSIGNDKNTVLSSLKKSKSGIVFSKKMKDFGMKSHVWGKINLEIKNIRRNFFRFMNYASIYAYFAMKQAIHDSLLNKQKYQNNYRIGVISGIGCNFFRENLYSINTKKTPYFLMKNMHSNISACLSTFYKIRGISYSISAACSTALNCINDAVRLIKHGYQDIIFAGGAEEVSCELAAHFDRINALSKRYNAFPSQASRPYDIYRDGFVISGGAGIIVLEELEHALSRKARIYAEIIGYGSASDGINMIRPSGCGLTQSMKLAIQSSQNVHIDYINTHGTSTQAGDLVELKAIKEIFKNTIPYISSTKSITGHALGASGVQEIIYIILMMYNNFIAPTINIDVIEPFAKKMNIISKVKLYNIFVAMCNSCGFGGVNASIILKKYN</sequence>
<gene>
    <name evidence="21" type="ORF">D9V78_00325</name>
</gene>
<evidence type="ECO:0000256" key="19">
    <source>
        <dbReference type="SAM" id="Phobius"/>
    </source>
</evidence>
<evidence type="ECO:0000256" key="1">
    <source>
        <dbReference type="ARBA" id="ARBA00004496"/>
    </source>
</evidence>
<keyword evidence="10" id="KW-0443">Lipid metabolism</keyword>
<dbReference type="InterPro" id="IPR000794">
    <property type="entry name" value="Beta-ketoacyl_synthase"/>
</dbReference>
<evidence type="ECO:0000256" key="7">
    <source>
        <dbReference type="ARBA" id="ARBA00022516"/>
    </source>
</evidence>
<dbReference type="InterPro" id="IPR018201">
    <property type="entry name" value="Ketoacyl_synth_AS"/>
</dbReference>
<evidence type="ECO:0000259" key="20">
    <source>
        <dbReference type="PROSITE" id="PS52004"/>
    </source>
</evidence>
<dbReference type="InterPro" id="IPR020841">
    <property type="entry name" value="PKS_Beta-ketoAc_synthase_dom"/>
</dbReference>
<evidence type="ECO:0000256" key="15">
    <source>
        <dbReference type="ARBA" id="ARBA00042143"/>
    </source>
</evidence>
<evidence type="ECO:0000256" key="2">
    <source>
        <dbReference type="ARBA" id="ARBA00005194"/>
    </source>
</evidence>
<evidence type="ECO:0000256" key="4">
    <source>
        <dbReference type="ARBA" id="ARBA00011738"/>
    </source>
</evidence>
<evidence type="ECO:0000256" key="18">
    <source>
        <dbReference type="RuleBase" id="RU003694"/>
    </source>
</evidence>